<proteinExistence type="inferred from homology"/>
<name>A0A4S9BHG0_AURPU</name>
<dbReference type="Pfam" id="PF13561">
    <property type="entry name" value="adh_short_C2"/>
    <property type="match status" value="1"/>
</dbReference>
<dbReference type="EMBL" id="QZBU01001292">
    <property type="protein sequence ID" value="TIA52315.1"/>
    <property type="molecule type" value="Genomic_DNA"/>
</dbReference>
<organism evidence="4 6">
    <name type="scientific">Aureobasidium pullulans</name>
    <name type="common">Black yeast</name>
    <name type="synonym">Pullularia pullulans</name>
    <dbReference type="NCBI Taxonomy" id="5580"/>
    <lineage>
        <taxon>Eukaryota</taxon>
        <taxon>Fungi</taxon>
        <taxon>Dikarya</taxon>
        <taxon>Ascomycota</taxon>
        <taxon>Pezizomycotina</taxon>
        <taxon>Dothideomycetes</taxon>
        <taxon>Dothideomycetidae</taxon>
        <taxon>Dothideales</taxon>
        <taxon>Saccotheciaceae</taxon>
        <taxon>Aureobasidium</taxon>
    </lineage>
</organism>
<dbReference type="PRINTS" id="PR00081">
    <property type="entry name" value="GDHRDH"/>
</dbReference>
<dbReference type="SUPFAM" id="SSF51735">
    <property type="entry name" value="NAD(P)-binding Rossmann-fold domains"/>
    <property type="match status" value="1"/>
</dbReference>
<dbReference type="InterPro" id="IPR002347">
    <property type="entry name" value="SDR_fam"/>
</dbReference>
<dbReference type="AlphaFoldDB" id="A0A4S9BHG0"/>
<evidence type="ECO:0000313" key="6">
    <source>
        <dbReference type="Proteomes" id="UP000304928"/>
    </source>
</evidence>
<dbReference type="InterPro" id="IPR036291">
    <property type="entry name" value="NAD(P)-bd_dom_sf"/>
</dbReference>
<keyword evidence="3" id="KW-0560">Oxidoreductase</keyword>
<evidence type="ECO:0000313" key="5">
    <source>
        <dbReference type="EMBL" id="TIA52315.1"/>
    </source>
</evidence>
<comment type="similarity">
    <text evidence="1">Belongs to the short-chain dehydrogenases/reductases (SDR) family.</text>
</comment>
<dbReference type="PANTHER" id="PTHR43639:SF1">
    <property type="entry name" value="SHORT-CHAIN DEHYDROGENASE_REDUCTASE FAMILY PROTEIN"/>
    <property type="match status" value="1"/>
</dbReference>
<gene>
    <name evidence="5" type="ORF">D6C83_04500</name>
    <name evidence="4" type="ORF">D6D15_02938</name>
</gene>
<accession>A0A4S9BHG0</accession>
<dbReference type="Proteomes" id="UP000304947">
    <property type="component" value="Unassembled WGS sequence"/>
</dbReference>
<evidence type="ECO:0000256" key="1">
    <source>
        <dbReference type="ARBA" id="ARBA00006484"/>
    </source>
</evidence>
<keyword evidence="2" id="KW-0521">NADP</keyword>
<dbReference type="Proteomes" id="UP000304928">
    <property type="component" value="Unassembled WGS sequence"/>
</dbReference>
<evidence type="ECO:0000256" key="2">
    <source>
        <dbReference type="ARBA" id="ARBA00022857"/>
    </source>
</evidence>
<dbReference type="EMBL" id="QZAR01000032">
    <property type="protein sequence ID" value="THW92760.1"/>
    <property type="molecule type" value="Genomic_DNA"/>
</dbReference>
<dbReference type="PRINTS" id="PR00080">
    <property type="entry name" value="SDRFAMILY"/>
</dbReference>
<evidence type="ECO:0000256" key="3">
    <source>
        <dbReference type="ARBA" id="ARBA00023002"/>
    </source>
</evidence>
<dbReference type="GO" id="GO:0016491">
    <property type="term" value="F:oxidoreductase activity"/>
    <property type="evidence" value="ECO:0007669"/>
    <property type="project" value="UniProtKB-KW"/>
</dbReference>
<dbReference type="NCBIfam" id="NF005559">
    <property type="entry name" value="PRK07231.1"/>
    <property type="match status" value="1"/>
</dbReference>
<dbReference type="FunFam" id="3.40.50.720:FF:000084">
    <property type="entry name" value="Short-chain dehydrogenase reductase"/>
    <property type="match status" value="1"/>
</dbReference>
<reference evidence="6 7" key="1">
    <citation type="submission" date="2018-10" db="EMBL/GenBank/DDBJ databases">
        <title>Fifty Aureobasidium pullulans genomes reveal a recombining polyextremotolerant generalist.</title>
        <authorList>
            <person name="Gostincar C."/>
            <person name="Turk M."/>
            <person name="Zajc J."/>
            <person name="Gunde-Cimerman N."/>
        </authorList>
    </citation>
    <scope>NUCLEOTIDE SEQUENCE [LARGE SCALE GENOMIC DNA]</scope>
    <source>
        <strain evidence="4 6">EXF-10507</strain>
        <strain evidence="5 7">EXF-3380</strain>
    </source>
</reference>
<dbReference type="Gene3D" id="3.40.50.720">
    <property type="entry name" value="NAD(P)-binding Rossmann-like Domain"/>
    <property type="match status" value="1"/>
</dbReference>
<dbReference type="PANTHER" id="PTHR43639">
    <property type="entry name" value="OXIDOREDUCTASE, SHORT-CHAIN DEHYDROGENASE/REDUCTASE FAMILY (AFU_ORTHOLOGUE AFUA_5G02870)"/>
    <property type="match status" value="1"/>
</dbReference>
<sequence length="295" mass="31420">MNIPIDIRDFNPSFSITVYLHLPQLLETSTNTTMSSSTELQLGRLNNKVAIVTGGASPLGFGAAISRRFVTEGAKVIIGDLDASGAESVAASLSSPNVKGVAMNVTSEEDWKRVVNMAVSEFGRLDIVVNNAGVTYRNKPTEEVTEEEFERVMSVNVKSIFWSVKVAIPQMQKQGEGGSVINISSSGSVRPRPGLVWYNASKGAVSNATMALAAEYGPDQIRVNAIAPLLSATGLFESFVGVKDTQENRDKFAASIPLGRLTDPVDVGNACVFLASDEGKFVTGTNFSVDGGRHI</sequence>
<comment type="caution">
    <text evidence="4">The sequence shown here is derived from an EMBL/GenBank/DDBJ whole genome shotgun (WGS) entry which is preliminary data.</text>
</comment>
<evidence type="ECO:0000313" key="7">
    <source>
        <dbReference type="Proteomes" id="UP000304947"/>
    </source>
</evidence>
<evidence type="ECO:0000313" key="4">
    <source>
        <dbReference type="EMBL" id="THW92760.1"/>
    </source>
</evidence>
<protein>
    <submittedName>
        <fullName evidence="4">NAD(P)-binding protein</fullName>
    </submittedName>
</protein>